<dbReference type="InterPro" id="IPR007590">
    <property type="entry name" value="Saf4/Yju2"/>
</dbReference>
<evidence type="ECO:0000313" key="2">
    <source>
        <dbReference type="EMBL" id="RKO86572.1"/>
    </source>
</evidence>
<dbReference type="Pfam" id="PF04502">
    <property type="entry name" value="Saf4_Yju2"/>
    <property type="match status" value="1"/>
</dbReference>
<gene>
    <name evidence="2" type="ORF">BDK51DRAFT_4971</name>
</gene>
<dbReference type="PANTHER" id="PTHR12111:SF1">
    <property type="entry name" value="SPLICING FACTOR YJU2"/>
    <property type="match status" value="1"/>
</dbReference>
<feature type="region of interest" description="Disordered" evidence="1">
    <location>
        <begin position="69"/>
        <end position="91"/>
    </location>
</feature>
<accession>A0A4P9W3Y7</accession>
<evidence type="ECO:0000256" key="1">
    <source>
        <dbReference type="SAM" id="MobiDB-lite"/>
    </source>
</evidence>
<dbReference type="OrthoDB" id="674963at2759"/>
<organism evidence="2 3">
    <name type="scientific">Blyttiomyces helicus</name>
    <dbReference type="NCBI Taxonomy" id="388810"/>
    <lineage>
        <taxon>Eukaryota</taxon>
        <taxon>Fungi</taxon>
        <taxon>Fungi incertae sedis</taxon>
        <taxon>Chytridiomycota</taxon>
        <taxon>Chytridiomycota incertae sedis</taxon>
        <taxon>Chytridiomycetes</taxon>
        <taxon>Chytridiomycetes incertae sedis</taxon>
        <taxon>Blyttiomyces</taxon>
    </lineage>
</organism>
<dbReference type="AlphaFoldDB" id="A0A4P9W3Y7"/>
<keyword evidence="3" id="KW-1185">Reference proteome</keyword>
<feature type="non-terminal residue" evidence="2">
    <location>
        <position position="145"/>
    </location>
</feature>
<dbReference type="GO" id="GO:0000398">
    <property type="term" value="P:mRNA splicing, via spliceosome"/>
    <property type="evidence" value="ECO:0007669"/>
    <property type="project" value="InterPro"/>
</dbReference>
<evidence type="ECO:0000313" key="3">
    <source>
        <dbReference type="Proteomes" id="UP000269721"/>
    </source>
</evidence>
<dbReference type="PANTHER" id="PTHR12111">
    <property type="entry name" value="SPLICING FACTOR YJU2"/>
    <property type="match status" value="1"/>
</dbReference>
<feature type="non-terminal residue" evidence="2">
    <location>
        <position position="1"/>
    </location>
</feature>
<reference evidence="3" key="1">
    <citation type="journal article" date="2018" name="Nat. Microbiol.">
        <title>Leveraging single-cell genomics to expand the fungal tree of life.</title>
        <authorList>
            <person name="Ahrendt S.R."/>
            <person name="Quandt C.A."/>
            <person name="Ciobanu D."/>
            <person name="Clum A."/>
            <person name="Salamov A."/>
            <person name="Andreopoulos B."/>
            <person name="Cheng J.F."/>
            <person name="Woyke T."/>
            <person name="Pelin A."/>
            <person name="Henrissat B."/>
            <person name="Reynolds N.K."/>
            <person name="Benny G.L."/>
            <person name="Smith M.E."/>
            <person name="James T.Y."/>
            <person name="Grigoriev I.V."/>
        </authorList>
    </citation>
    <scope>NUCLEOTIDE SEQUENCE [LARGE SCALE GENOMIC DNA]</scope>
</reference>
<feature type="region of interest" description="Disordered" evidence="1">
    <location>
        <begin position="124"/>
        <end position="145"/>
    </location>
</feature>
<dbReference type="Proteomes" id="UP000269721">
    <property type="component" value="Unassembled WGS sequence"/>
</dbReference>
<sequence length="145" mass="17058">GKKFNARKERVEGEHYLGIQKFRFYIRCPRCSTEITFKTDPQNGDYTAELGAMRNFEPWRDETAVDEEKKAERAEAEENNPMKALENRTLDSKREMDILDALDEIRTRNARSERVDADAALGALMANDEARRERARKWQEEEDER</sequence>
<dbReference type="EMBL" id="KZ998084">
    <property type="protein sequence ID" value="RKO86572.1"/>
    <property type="molecule type" value="Genomic_DNA"/>
</dbReference>
<feature type="compositionally biased region" description="Basic and acidic residues" evidence="1">
    <location>
        <begin position="128"/>
        <end position="139"/>
    </location>
</feature>
<dbReference type="GO" id="GO:0071006">
    <property type="term" value="C:U2-type catalytic step 1 spliceosome"/>
    <property type="evidence" value="ECO:0007669"/>
    <property type="project" value="TreeGrafter"/>
</dbReference>
<proteinExistence type="predicted"/>
<name>A0A4P9W3Y7_9FUNG</name>
<protein>
    <submittedName>
        <fullName evidence="2">CWC16 protein</fullName>
    </submittedName>
</protein>